<dbReference type="Proteomes" id="UP000032180">
    <property type="component" value="Chromosome 12"/>
</dbReference>
<dbReference type="PANTHER" id="PTHR33085">
    <property type="entry name" value="OS12G0113100 PROTEIN-RELATED"/>
    <property type="match status" value="1"/>
</dbReference>
<dbReference type="AlphaFoldDB" id="A0A0D9Y1W5"/>
<organism evidence="1 2">
    <name type="scientific">Leersia perrieri</name>
    <dbReference type="NCBI Taxonomy" id="77586"/>
    <lineage>
        <taxon>Eukaryota</taxon>
        <taxon>Viridiplantae</taxon>
        <taxon>Streptophyta</taxon>
        <taxon>Embryophyta</taxon>
        <taxon>Tracheophyta</taxon>
        <taxon>Spermatophyta</taxon>
        <taxon>Magnoliopsida</taxon>
        <taxon>Liliopsida</taxon>
        <taxon>Poales</taxon>
        <taxon>Poaceae</taxon>
        <taxon>BOP clade</taxon>
        <taxon>Oryzoideae</taxon>
        <taxon>Oryzeae</taxon>
        <taxon>Oryzinae</taxon>
        <taxon>Leersia</taxon>
    </lineage>
</organism>
<sequence>MGLSRRIQNLIVDNPYSGTKWLRSIDLTRHLFGNGGKTAAASSIGDEGSSDPALADDSIICQTTVADSKRPKSKIAAARAALKMERIRFSSPIVRFTCTKTLDYAFIDCFPLSDRNVVMADQTGCTFLFDADTRRVLPKPNLHKTKWEPISLFVPSVDPSDGGILYVMERVPKREKEGSELSDQFEAFVCDSKPSPESQWHCHLLPPPPFVCDLPAGYSTPR</sequence>
<evidence type="ECO:0000313" key="2">
    <source>
        <dbReference type="Proteomes" id="UP000032180"/>
    </source>
</evidence>
<keyword evidence="2" id="KW-1185">Reference proteome</keyword>
<dbReference type="Gramene" id="LPERR12G17000.1">
    <property type="protein sequence ID" value="LPERR12G17000.1"/>
    <property type="gene ID" value="LPERR12G17000"/>
</dbReference>
<name>A0A0D9Y1W5_9ORYZ</name>
<reference evidence="1" key="3">
    <citation type="submission" date="2015-04" db="UniProtKB">
        <authorList>
            <consortium name="EnsemblPlants"/>
        </authorList>
    </citation>
    <scope>IDENTIFICATION</scope>
</reference>
<dbReference type="HOGENOM" id="CLU_018267_2_1_1"/>
<reference evidence="1 2" key="1">
    <citation type="submission" date="2012-08" db="EMBL/GenBank/DDBJ databases">
        <title>Oryza genome evolution.</title>
        <authorList>
            <person name="Wing R.A."/>
        </authorList>
    </citation>
    <scope>NUCLEOTIDE SEQUENCE</scope>
</reference>
<dbReference type="Pfam" id="PF07893">
    <property type="entry name" value="DUF1668"/>
    <property type="match status" value="1"/>
</dbReference>
<protein>
    <submittedName>
        <fullName evidence="1">Uncharacterized protein</fullName>
    </submittedName>
</protein>
<reference evidence="2" key="2">
    <citation type="submission" date="2013-12" db="EMBL/GenBank/DDBJ databases">
        <authorList>
            <person name="Yu Y."/>
            <person name="Lee S."/>
            <person name="de Baynast K."/>
            <person name="Wissotski M."/>
            <person name="Liu L."/>
            <person name="Talag J."/>
            <person name="Goicoechea J."/>
            <person name="Angelova A."/>
            <person name="Jetty R."/>
            <person name="Kudrna D."/>
            <person name="Golser W."/>
            <person name="Rivera L."/>
            <person name="Zhang J."/>
            <person name="Wing R."/>
        </authorList>
    </citation>
    <scope>NUCLEOTIDE SEQUENCE</scope>
</reference>
<dbReference type="PANTHER" id="PTHR33085:SF129">
    <property type="entry name" value="OS04G0426500 PROTEIN"/>
    <property type="match status" value="1"/>
</dbReference>
<proteinExistence type="predicted"/>
<dbReference type="EnsemblPlants" id="LPERR12G17000.1">
    <property type="protein sequence ID" value="LPERR12G17000.1"/>
    <property type="gene ID" value="LPERR12G17000"/>
</dbReference>
<dbReference type="InterPro" id="IPR012871">
    <property type="entry name" value="DUF1668_ORYSA"/>
</dbReference>
<accession>A0A0D9Y1W5</accession>
<evidence type="ECO:0000313" key="1">
    <source>
        <dbReference type="EnsemblPlants" id="LPERR12G17000.1"/>
    </source>
</evidence>